<evidence type="ECO:0000313" key="1">
    <source>
        <dbReference type="EMBL" id="EPB79866.1"/>
    </source>
</evidence>
<accession>A0A0D6MAY4</accession>
<organism evidence="1 2">
    <name type="scientific">Ancylostoma ceylanicum</name>
    <dbReference type="NCBI Taxonomy" id="53326"/>
    <lineage>
        <taxon>Eukaryota</taxon>
        <taxon>Metazoa</taxon>
        <taxon>Ecdysozoa</taxon>
        <taxon>Nematoda</taxon>
        <taxon>Chromadorea</taxon>
        <taxon>Rhabditida</taxon>
        <taxon>Rhabditina</taxon>
        <taxon>Rhabditomorpha</taxon>
        <taxon>Strongyloidea</taxon>
        <taxon>Ancylostomatidae</taxon>
        <taxon>Ancylostomatinae</taxon>
        <taxon>Ancylostoma</taxon>
    </lineage>
</organism>
<proteinExistence type="predicted"/>
<gene>
    <name evidence="1" type="ORF">ANCCEY_01077</name>
</gene>
<sequence length="133" mass="15008">MSNKHLGEHLNEESISNKSKIVYPQNENATQRVTIVEHVCTTAKRHSVTVTLASQDPHARLLTKTSVTTSHVTGWRTAKTPSAPTNALASLDFMETVINVQIIFIRPNYAYDSKSFHFLQIHDPEHSNPDRFL</sequence>
<name>A0A0D6MAY4_9BILA</name>
<dbReference type="AlphaFoldDB" id="A0A0D6MAY4"/>
<keyword evidence="2" id="KW-1185">Reference proteome</keyword>
<reference evidence="1 2" key="1">
    <citation type="submission" date="2013-05" db="EMBL/GenBank/DDBJ databases">
        <title>Draft genome of the parasitic nematode Anyclostoma ceylanicum.</title>
        <authorList>
            <person name="Mitreva M."/>
        </authorList>
    </citation>
    <scope>NUCLEOTIDE SEQUENCE [LARGE SCALE GENOMIC DNA]</scope>
</reference>
<protein>
    <submittedName>
        <fullName evidence="1">Uncharacterized protein</fullName>
    </submittedName>
</protein>
<evidence type="ECO:0000313" key="2">
    <source>
        <dbReference type="Proteomes" id="UP000054495"/>
    </source>
</evidence>
<dbReference type="EMBL" id="KE124788">
    <property type="protein sequence ID" value="EPB79866.1"/>
    <property type="molecule type" value="Genomic_DNA"/>
</dbReference>
<dbReference type="Proteomes" id="UP000054495">
    <property type="component" value="Unassembled WGS sequence"/>
</dbReference>